<keyword evidence="1" id="KW-1133">Transmembrane helix</keyword>
<accession>A0A1H5C4W2</accession>
<dbReference type="EMBL" id="FNUC01000001">
    <property type="protein sequence ID" value="SED61577.1"/>
    <property type="molecule type" value="Genomic_DNA"/>
</dbReference>
<protein>
    <submittedName>
        <fullName evidence="2">Uncharacterized protein</fullName>
    </submittedName>
</protein>
<gene>
    <name evidence="2" type="ORF">SAMN04488561_0104</name>
</gene>
<keyword evidence="1" id="KW-0812">Transmembrane</keyword>
<evidence type="ECO:0000313" key="3">
    <source>
        <dbReference type="Proteomes" id="UP000181980"/>
    </source>
</evidence>
<feature type="transmembrane region" description="Helical" evidence="1">
    <location>
        <begin position="20"/>
        <end position="40"/>
    </location>
</feature>
<organism evidence="2 3">
    <name type="scientific">Jiangella alba</name>
    <dbReference type="NCBI Taxonomy" id="561176"/>
    <lineage>
        <taxon>Bacteria</taxon>
        <taxon>Bacillati</taxon>
        <taxon>Actinomycetota</taxon>
        <taxon>Actinomycetes</taxon>
        <taxon>Jiangellales</taxon>
        <taxon>Jiangellaceae</taxon>
        <taxon>Jiangella</taxon>
    </lineage>
</organism>
<dbReference type="Proteomes" id="UP000181980">
    <property type="component" value="Unassembled WGS sequence"/>
</dbReference>
<name>A0A1H5C4W2_9ACTN</name>
<reference evidence="3" key="1">
    <citation type="submission" date="2016-10" db="EMBL/GenBank/DDBJ databases">
        <authorList>
            <person name="Varghese N."/>
            <person name="Submissions S."/>
        </authorList>
    </citation>
    <scope>NUCLEOTIDE SEQUENCE [LARGE SCALE GENOMIC DNA]</scope>
    <source>
        <strain evidence="3">DSM 45237</strain>
    </source>
</reference>
<evidence type="ECO:0000313" key="2">
    <source>
        <dbReference type="EMBL" id="SED61577.1"/>
    </source>
</evidence>
<dbReference type="STRING" id="561176.SAMN04488561_0104"/>
<proteinExistence type="predicted"/>
<sequence length="125" mass="12051">MTDSPAPFVARAAGWPLEVVLAVGYAVLAAGGCAAALAVPAAHGDVRVGLMVIAVGVYAAWAAHLVAALCIAAVGWCVATAFLLGNGGALALDGAPAALRLAALLAAAVAGSGIAWAARSHALSR</sequence>
<dbReference type="RefSeq" id="WP_069113988.1">
    <property type="nucleotide sequence ID" value="NZ_FNUC01000001.1"/>
</dbReference>
<feature type="transmembrane region" description="Helical" evidence="1">
    <location>
        <begin position="52"/>
        <end position="85"/>
    </location>
</feature>
<evidence type="ECO:0000256" key="1">
    <source>
        <dbReference type="SAM" id="Phobius"/>
    </source>
</evidence>
<dbReference type="AlphaFoldDB" id="A0A1H5C4W2"/>
<keyword evidence="1" id="KW-0472">Membrane</keyword>
<keyword evidence="3" id="KW-1185">Reference proteome</keyword>
<feature type="transmembrane region" description="Helical" evidence="1">
    <location>
        <begin position="97"/>
        <end position="118"/>
    </location>
</feature>